<keyword evidence="1" id="KW-0472">Membrane</keyword>
<dbReference type="STRING" id="2309.CF15_03615"/>
<dbReference type="RefSeq" id="WP_058370576.1">
    <property type="nucleotide sequence ID" value="NZ_LNTB01000001.1"/>
</dbReference>
<keyword evidence="1" id="KW-0812">Transmembrane</keyword>
<protein>
    <recommendedName>
        <fullName evidence="4">DUF4352 domain-containing protein</fullName>
    </recommendedName>
</protein>
<sequence>MLTITSPMHPVDLEENMRAISPILSAVILLLATLAAGAIMYHYFINTVQVMTKKPIVYGYNAEYMADLGVIYVTIDNSGSQPVTLLNATLFCDDANNKQVGVTLNGPTIKAGETRTVEISSQCKSPRVLIISYKAGDKIYTTDPIRISVS</sequence>
<dbReference type="Proteomes" id="UP000053352">
    <property type="component" value="Unassembled WGS sequence"/>
</dbReference>
<dbReference type="AlphaFoldDB" id="A0A0V8RVB1"/>
<evidence type="ECO:0000313" key="2">
    <source>
        <dbReference type="EMBL" id="KSW11898.1"/>
    </source>
</evidence>
<keyword evidence="3" id="KW-1185">Reference proteome</keyword>
<organism evidence="2 3">
    <name type="scientific">Pyrodictium occultum</name>
    <dbReference type="NCBI Taxonomy" id="2309"/>
    <lineage>
        <taxon>Archaea</taxon>
        <taxon>Thermoproteota</taxon>
        <taxon>Thermoprotei</taxon>
        <taxon>Desulfurococcales</taxon>
        <taxon>Pyrodictiaceae</taxon>
        <taxon>Pyrodictium</taxon>
    </lineage>
</organism>
<dbReference type="EMBL" id="LNTB01000001">
    <property type="protein sequence ID" value="KSW11898.1"/>
    <property type="molecule type" value="Genomic_DNA"/>
</dbReference>
<dbReference type="OrthoDB" id="375440at2157"/>
<feature type="transmembrane region" description="Helical" evidence="1">
    <location>
        <begin position="20"/>
        <end position="44"/>
    </location>
</feature>
<evidence type="ECO:0000256" key="1">
    <source>
        <dbReference type="SAM" id="Phobius"/>
    </source>
</evidence>
<gene>
    <name evidence="2" type="ORF">CF15_03615</name>
</gene>
<keyword evidence="1" id="KW-1133">Transmembrane helix</keyword>
<evidence type="ECO:0008006" key="4">
    <source>
        <dbReference type="Google" id="ProtNLM"/>
    </source>
</evidence>
<proteinExistence type="predicted"/>
<reference evidence="2 3" key="1">
    <citation type="submission" date="2015-11" db="EMBL/GenBank/DDBJ databases">
        <title>Genome sequence of Pyrodictium occultum PL-19, a marine hyperthermophilic archaeon isolated from Volcano, Italy.</title>
        <authorList>
            <person name="Utturkar S."/>
            <person name="Huber H."/>
            <person name="Leptihn S."/>
            <person name="Brown S."/>
            <person name="Stetter K.O."/>
            <person name="Podar M."/>
        </authorList>
    </citation>
    <scope>NUCLEOTIDE SEQUENCE [LARGE SCALE GENOMIC DNA]</scope>
    <source>
        <strain evidence="2 3">PL-19</strain>
    </source>
</reference>
<name>A0A0V8RVB1_PYROC</name>
<evidence type="ECO:0000313" key="3">
    <source>
        <dbReference type="Proteomes" id="UP000053352"/>
    </source>
</evidence>
<accession>A0A0V8RVB1</accession>
<comment type="caution">
    <text evidence="2">The sequence shown here is derived from an EMBL/GenBank/DDBJ whole genome shotgun (WGS) entry which is preliminary data.</text>
</comment>